<evidence type="ECO:0000313" key="2">
    <source>
        <dbReference type="EMBL" id="MBO1531243.1"/>
    </source>
</evidence>
<feature type="region of interest" description="Disordered" evidence="1">
    <location>
        <begin position="1"/>
        <end position="29"/>
    </location>
</feature>
<dbReference type="InterPro" id="IPR058510">
    <property type="entry name" value="DUF8197"/>
</dbReference>
<dbReference type="NCBIfam" id="NF046101">
    <property type="entry name" value="PA3496_fam"/>
    <property type="match status" value="1"/>
</dbReference>
<name>A0ABS3NPH8_9GAMM</name>
<accession>A0ABS3NPH8</accession>
<feature type="region of interest" description="Disordered" evidence="1">
    <location>
        <begin position="58"/>
        <end position="81"/>
    </location>
</feature>
<feature type="compositionally biased region" description="Basic and acidic residues" evidence="1">
    <location>
        <begin position="20"/>
        <end position="29"/>
    </location>
</feature>
<dbReference type="EMBL" id="JAGBKM010000014">
    <property type="protein sequence ID" value="MBO1531243.1"/>
    <property type="molecule type" value="Genomic_DNA"/>
</dbReference>
<dbReference type="InterPro" id="IPR058059">
    <property type="entry name" value="PA3496-like"/>
</dbReference>
<dbReference type="Pfam" id="PF26620">
    <property type="entry name" value="DUF8197"/>
    <property type="match status" value="1"/>
</dbReference>
<feature type="compositionally biased region" description="Acidic residues" evidence="1">
    <location>
        <begin position="1"/>
        <end position="19"/>
    </location>
</feature>
<comment type="caution">
    <text evidence="2">The sequence shown here is derived from an EMBL/GenBank/DDBJ whole genome shotgun (WGS) entry which is preliminary data.</text>
</comment>
<evidence type="ECO:0000256" key="1">
    <source>
        <dbReference type="SAM" id="MobiDB-lite"/>
    </source>
</evidence>
<proteinExistence type="predicted"/>
<dbReference type="Proteomes" id="UP000664554">
    <property type="component" value="Unassembled WGS sequence"/>
</dbReference>
<feature type="compositionally biased region" description="Acidic residues" evidence="1">
    <location>
        <begin position="59"/>
        <end position="81"/>
    </location>
</feature>
<gene>
    <name evidence="2" type="ORF">J3492_08455</name>
</gene>
<protein>
    <submittedName>
        <fullName evidence="2">Uncharacterized protein</fullName>
    </submittedName>
</protein>
<sequence>MSDSDIDDDFDDDFGDDDDAKMVEEAESSVRTRLSSLEKRRLIDNLLEEKRLAKALKDDLDDLGDDDDDFDDDFDDEWDDE</sequence>
<dbReference type="RefSeq" id="WP_207991600.1">
    <property type="nucleotide sequence ID" value="NZ_JAGBKM010000014.1"/>
</dbReference>
<keyword evidence="3" id="KW-1185">Reference proteome</keyword>
<reference evidence="2 3" key="1">
    <citation type="submission" date="2021-03" db="EMBL/GenBank/DDBJ databases">
        <authorList>
            <person name="Shang D.-D."/>
            <person name="Du Z.-J."/>
            <person name="Chen G.-J."/>
        </authorList>
    </citation>
    <scope>NUCLEOTIDE SEQUENCE [LARGE SCALE GENOMIC DNA]</scope>
    <source>
        <strain evidence="2 3">F1192</strain>
    </source>
</reference>
<evidence type="ECO:0000313" key="3">
    <source>
        <dbReference type="Proteomes" id="UP000664554"/>
    </source>
</evidence>
<organism evidence="2 3">
    <name type="scientific">Psychrobacter coccoides</name>
    <dbReference type="NCBI Taxonomy" id="2818440"/>
    <lineage>
        <taxon>Bacteria</taxon>
        <taxon>Pseudomonadati</taxon>
        <taxon>Pseudomonadota</taxon>
        <taxon>Gammaproteobacteria</taxon>
        <taxon>Moraxellales</taxon>
        <taxon>Moraxellaceae</taxon>
        <taxon>Psychrobacter</taxon>
    </lineage>
</organism>